<dbReference type="Proteomes" id="UP000321723">
    <property type="component" value="Unassembled WGS sequence"/>
</dbReference>
<dbReference type="InterPro" id="IPR001405">
    <property type="entry name" value="UPF0758"/>
</dbReference>
<comment type="caution">
    <text evidence="8">The sequence shown here is derived from an EMBL/GenBank/DDBJ whole genome shotgun (WGS) entry which is preliminary data.</text>
</comment>
<evidence type="ECO:0000259" key="7">
    <source>
        <dbReference type="PROSITE" id="PS50249"/>
    </source>
</evidence>
<dbReference type="PROSITE" id="PS50249">
    <property type="entry name" value="MPN"/>
    <property type="match status" value="1"/>
</dbReference>
<evidence type="ECO:0000256" key="3">
    <source>
        <dbReference type="ARBA" id="ARBA00022723"/>
    </source>
</evidence>
<evidence type="ECO:0000256" key="4">
    <source>
        <dbReference type="ARBA" id="ARBA00022801"/>
    </source>
</evidence>
<dbReference type="Pfam" id="PF20582">
    <property type="entry name" value="UPF0758_N"/>
    <property type="match status" value="1"/>
</dbReference>
<reference evidence="8 9" key="1">
    <citation type="submission" date="2019-07" db="EMBL/GenBank/DDBJ databases">
        <title>Whole genome shotgun sequence of Cellulomonas hominis NBRC 16055.</title>
        <authorList>
            <person name="Hosoyama A."/>
            <person name="Uohara A."/>
            <person name="Ohji S."/>
            <person name="Ichikawa N."/>
        </authorList>
    </citation>
    <scope>NUCLEOTIDE SEQUENCE [LARGE SCALE GENOMIC DNA]</scope>
    <source>
        <strain evidence="8 9">NBRC 16055</strain>
    </source>
</reference>
<evidence type="ECO:0000256" key="1">
    <source>
        <dbReference type="ARBA" id="ARBA00010243"/>
    </source>
</evidence>
<dbReference type="PANTHER" id="PTHR30471:SF3">
    <property type="entry name" value="UPF0758 PROTEIN YEES-RELATED"/>
    <property type="match status" value="1"/>
</dbReference>
<keyword evidence="9" id="KW-1185">Reference proteome</keyword>
<sequence length="262" mass="26404">MAGSIMAACVPSAGKPGLWTTAAAPRAAPSVEDVTTVTIADLDPAQRPRERMLRLGADALSDVELVALLLGSGRRGSSALDTARDLLVAHGGLAGLAHADSAALLGAPGVGPAKATRVVAALALARRFGTSTDRRETVRTPADVARIAGPLLRGPADGRVVAVAGDRASRLLGAVVVPGAVAHGRPFAVREVLAETLRRGGVTLALAHRHDEHEPLPAPADRDATAAVADAAAHCGVRLLDHLVLAGDAWTSVAEAGAARAG</sequence>
<evidence type="ECO:0000256" key="5">
    <source>
        <dbReference type="ARBA" id="ARBA00022833"/>
    </source>
</evidence>
<dbReference type="OrthoDB" id="9804482at2"/>
<dbReference type="Gene3D" id="3.40.140.10">
    <property type="entry name" value="Cytidine Deaminase, domain 2"/>
    <property type="match status" value="1"/>
</dbReference>
<name>A0A511FGG5_9CELL</name>
<gene>
    <name evidence="8" type="ORF">CHO01_27900</name>
</gene>
<keyword evidence="4" id="KW-0378">Hydrolase</keyword>
<keyword evidence="3" id="KW-0479">Metal-binding</keyword>
<dbReference type="GO" id="GO:0008237">
    <property type="term" value="F:metallopeptidase activity"/>
    <property type="evidence" value="ECO:0007669"/>
    <property type="project" value="UniProtKB-KW"/>
</dbReference>
<dbReference type="InterPro" id="IPR037518">
    <property type="entry name" value="MPN"/>
</dbReference>
<organism evidence="8 9">
    <name type="scientific">Cellulomonas hominis</name>
    <dbReference type="NCBI Taxonomy" id="156981"/>
    <lineage>
        <taxon>Bacteria</taxon>
        <taxon>Bacillati</taxon>
        <taxon>Actinomycetota</taxon>
        <taxon>Actinomycetes</taxon>
        <taxon>Micrococcales</taxon>
        <taxon>Cellulomonadaceae</taxon>
        <taxon>Cellulomonas</taxon>
    </lineage>
</organism>
<dbReference type="GO" id="GO:0006508">
    <property type="term" value="P:proteolysis"/>
    <property type="evidence" value="ECO:0007669"/>
    <property type="project" value="UniProtKB-KW"/>
</dbReference>
<dbReference type="SUPFAM" id="SSF47781">
    <property type="entry name" value="RuvA domain 2-like"/>
    <property type="match status" value="1"/>
</dbReference>
<dbReference type="GO" id="GO:0046872">
    <property type="term" value="F:metal ion binding"/>
    <property type="evidence" value="ECO:0007669"/>
    <property type="project" value="UniProtKB-KW"/>
</dbReference>
<proteinExistence type="inferred from homology"/>
<dbReference type="Pfam" id="PF04002">
    <property type="entry name" value="RadC"/>
    <property type="match status" value="1"/>
</dbReference>
<keyword evidence="2" id="KW-0645">Protease</keyword>
<accession>A0A511FGG5</accession>
<evidence type="ECO:0000256" key="2">
    <source>
        <dbReference type="ARBA" id="ARBA00022670"/>
    </source>
</evidence>
<evidence type="ECO:0000313" key="9">
    <source>
        <dbReference type="Proteomes" id="UP000321723"/>
    </source>
</evidence>
<protein>
    <submittedName>
        <fullName evidence="8">UPF0758 protein</fullName>
    </submittedName>
</protein>
<keyword evidence="5" id="KW-0862">Zinc</keyword>
<dbReference type="InterPro" id="IPR046778">
    <property type="entry name" value="UPF0758_N"/>
</dbReference>
<dbReference type="EMBL" id="BJVQ01000044">
    <property type="protein sequence ID" value="GEL47674.1"/>
    <property type="molecule type" value="Genomic_DNA"/>
</dbReference>
<evidence type="ECO:0000256" key="6">
    <source>
        <dbReference type="ARBA" id="ARBA00023049"/>
    </source>
</evidence>
<dbReference type="AlphaFoldDB" id="A0A511FGG5"/>
<feature type="domain" description="MPN" evidence="7">
    <location>
        <begin position="137"/>
        <end position="259"/>
    </location>
</feature>
<evidence type="ECO:0000313" key="8">
    <source>
        <dbReference type="EMBL" id="GEL47674.1"/>
    </source>
</evidence>
<dbReference type="PANTHER" id="PTHR30471">
    <property type="entry name" value="DNA REPAIR PROTEIN RADC"/>
    <property type="match status" value="1"/>
</dbReference>
<dbReference type="InterPro" id="IPR025657">
    <property type="entry name" value="RadC_JAB"/>
</dbReference>
<comment type="similarity">
    <text evidence="1">Belongs to the UPF0758 family.</text>
</comment>
<keyword evidence="6" id="KW-0482">Metalloprotease</keyword>
<dbReference type="InterPro" id="IPR010994">
    <property type="entry name" value="RuvA_2-like"/>
</dbReference>